<dbReference type="Proteomes" id="UP000827092">
    <property type="component" value="Unassembled WGS sequence"/>
</dbReference>
<evidence type="ECO:0000313" key="2">
    <source>
        <dbReference type="EMBL" id="KAG8183546.1"/>
    </source>
</evidence>
<proteinExistence type="predicted"/>
<evidence type="ECO:0000256" key="1">
    <source>
        <dbReference type="SAM" id="SignalP"/>
    </source>
</evidence>
<gene>
    <name evidence="2" type="ORF">JTE90_003893</name>
</gene>
<keyword evidence="3" id="KW-1185">Reference proteome</keyword>
<dbReference type="EMBL" id="JAFNEN010000414">
    <property type="protein sequence ID" value="KAG8183546.1"/>
    <property type="molecule type" value="Genomic_DNA"/>
</dbReference>
<protein>
    <submittedName>
        <fullName evidence="2">Uncharacterized protein</fullName>
    </submittedName>
</protein>
<dbReference type="AlphaFoldDB" id="A0AAV6UHC7"/>
<evidence type="ECO:0000313" key="3">
    <source>
        <dbReference type="Proteomes" id="UP000827092"/>
    </source>
</evidence>
<feature type="chain" id="PRO_5043899533" evidence="1">
    <location>
        <begin position="20"/>
        <end position="75"/>
    </location>
</feature>
<feature type="signal peptide" evidence="1">
    <location>
        <begin position="1"/>
        <end position="19"/>
    </location>
</feature>
<reference evidence="2 3" key="1">
    <citation type="journal article" date="2022" name="Nat. Ecol. Evol.">
        <title>A masculinizing supergene underlies an exaggerated male reproductive morph in a spider.</title>
        <authorList>
            <person name="Hendrickx F."/>
            <person name="De Corte Z."/>
            <person name="Sonet G."/>
            <person name="Van Belleghem S.M."/>
            <person name="Kostlbacher S."/>
            <person name="Vangestel C."/>
        </authorList>
    </citation>
    <scope>NUCLEOTIDE SEQUENCE [LARGE SCALE GENOMIC DNA]</scope>
    <source>
        <strain evidence="2">W744_W776</strain>
    </source>
</reference>
<name>A0AAV6UHC7_9ARAC</name>
<dbReference type="PROSITE" id="PS51257">
    <property type="entry name" value="PROKAR_LIPOPROTEIN"/>
    <property type="match status" value="1"/>
</dbReference>
<accession>A0AAV6UHC7</accession>
<comment type="caution">
    <text evidence="2">The sequence shown here is derived from an EMBL/GenBank/DDBJ whole genome shotgun (WGS) entry which is preliminary data.</text>
</comment>
<sequence>MRVLFVVFLLCLISSCALTQETTAGSTPAQATIRNPNCNTNVQCDVSPQKGKTCTETKDPNGCVVGCSCSVSFTS</sequence>
<keyword evidence="1" id="KW-0732">Signal</keyword>
<organism evidence="2 3">
    <name type="scientific">Oedothorax gibbosus</name>
    <dbReference type="NCBI Taxonomy" id="931172"/>
    <lineage>
        <taxon>Eukaryota</taxon>
        <taxon>Metazoa</taxon>
        <taxon>Ecdysozoa</taxon>
        <taxon>Arthropoda</taxon>
        <taxon>Chelicerata</taxon>
        <taxon>Arachnida</taxon>
        <taxon>Araneae</taxon>
        <taxon>Araneomorphae</taxon>
        <taxon>Entelegynae</taxon>
        <taxon>Araneoidea</taxon>
        <taxon>Linyphiidae</taxon>
        <taxon>Erigoninae</taxon>
        <taxon>Oedothorax</taxon>
    </lineage>
</organism>